<dbReference type="InterPro" id="IPR005467">
    <property type="entry name" value="His_kinase_dom"/>
</dbReference>
<dbReference type="Gene3D" id="1.10.287.130">
    <property type="match status" value="1"/>
</dbReference>
<evidence type="ECO:0000259" key="8">
    <source>
        <dbReference type="PROSITE" id="PS50112"/>
    </source>
</evidence>
<evidence type="ECO:0000259" key="9">
    <source>
        <dbReference type="PROSITE" id="PS50113"/>
    </source>
</evidence>
<dbReference type="SMART" id="SM00448">
    <property type="entry name" value="REC"/>
    <property type="match status" value="1"/>
</dbReference>
<dbReference type="InterPro" id="IPR035965">
    <property type="entry name" value="PAS-like_dom_sf"/>
</dbReference>
<evidence type="ECO:0000256" key="5">
    <source>
        <dbReference type="SAM" id="Coils"/>
    </source>
</evidence>
<dbReference type="SMART" id="SM00091">
    <property type="entry name" value="PAS"/>
    <property type="match status" value="1"/>
</dbReference>
<protein>
    <recommendedName>
        <fullName evidence="2">histidine kinase</fullName>
        <ecNumber evidence="2">2.7.13.3</ecNumber>
    </recommendedName>
</protein>
<dbReference type="Gene3D" id="3.30.450.20">
    <property type="entry name" value="PAS domain"/>
    <property type="match status" value="1"/>
</dbReference>
<feature type="domain" description="Response regulatory" evidence="7">
    <location>
        <begin position="437"/>
        <end position="552"/>
    </location>
</feature>
<dbReference type="InterPro" id="IPR004358">
    <property type="entry name" value="Sig_transdc_His_kin-like_C"/>
</dbReference>
<dbReference type="PROSITE" id="PS50113">
    <property type="entry name" value="PAC"/>
    <property type="match status" value="1"/>
</dbReference>
<dbReference type="EC" id="2.7.13.3" evidence="2"/>
<proteinExistence type="predicted"/>
<feature type="modified residue" description="4-aspartylphosphate" evidence="4">
    <location>
        <position position="487"/>
    </location>
</feature>
<feature type="domain" description="Histidine kinase" evidence="6">
    <location>
        <begin position="191"/>
        <end position="415"/>
    </location>
</feature>
<dbReference type="EMBL" id="SMTL01000009">
    <property type="protein sequence ID" value="TDK29884.1"/>
    <property type="molecule type" value="Genomic_DNA"/>
</dbReference>
<evidence type="ECO:0000256" key="1">
    <source>
        <dbReference type="ARBA" id="ARBA00000085"/>
    </source>
</evidence>
<dbReference type="PANTHER" id="PTHR43065">
    <property type="entry name" value="SENSOR HISTIDINE KINASE"/>
    <property type="match status" value="1"/>
</dbReference>
<evidence type="ECO:0000256" key="4">
    <source>
        <dbReference type="PROSITE-ProRule" id="PRU00169"/>
    </source>
</evidence>
<dbReference type="SMART" id="SM00387">
    <property type="entry name" value="HATPase_c"/>
    <property type="match status" value="1"/>
</dbReference>
<evidence type="ECO:0000259" key="7">
    <source>
        <dbReference type="PROSITE" id="PS50110"/>
    </source>
</evidence>
<evidence type="ECO:0000313" key="11">
    <source>
        <dbReference type="Proteomes" id="UP000295238"/>
    </source>
</evidence>
<keyword evidence="11" id="KW-1185">Reference proteome</keyword>
<dbReference type="InterPro" id="IPR011006">
    <property type="entry name" value="CheY-like_superfamily"/>
</dbReference>
<dbReference type="Proteomes" id="UP000295238">
    <property type="component" value="Unassembled WGS sequence"/>
</dbReference>
<dbReference type="GO" id="GO:0000155">
    <property type="term" value="F:phosphorelay sensor kinase activity"/>
    <property type="evidence" value="ECO:0007669"/>
    <property type="project" value="InterPro"/>
</dbReference>
<dbReference type="CDD" id="cd00130">
    <property type="entry name" value="PAS"/>
    <property type="match status" value="1"/>
</dbReference>
<dbReference type="CDD" id="cd16919">
    <property type="entry name" value="HATPase_CckA-like"/>
    <property type="match status" value="1"/>
</dbReference>
<dbReference type="InterPro" id="IPR001789">
    <property type="entry name" value="Sig_transdc_resp-reg_receiver"/>
</dbReference>
<dbReference type="Gene3D" id="3.40.50.2300">
    <property type="match status" value="1"/>
</dbReference>
<dbReference type="PRINTS" id="PR00344">
    <property type="entry name" value="BCTRLSENSOR"/>
</dbReference>
<dbReference type="SUPFAM" id="SSF52172">
    <property type="entry name" value="CheY-like"/>
    <property type="match status" value="1"/>
</dbReference>
<dbReference type="Pfam" id="PF00072">
    <property type="entry name" value="Response_reg"/>
    <property type="match status" value="1"/>
</dbReference>
<keyword evidence="10" id="KW-0808">Transferase</keyword>
<reference evidence="10 11" key="1">
    <citation type="submission" date="2019-03" db="EMBL/GenBank/DDBJ databases">
        <title>Rhizobium sp. nov., an bacterium isolated from biocrust in Mu Us Desert.</title>
        <authorList>
            <person name="Lixiong L."/>
        </authorList>
    </citation>
    <scope>NUCLEOTIDE SEQUENCE [LARGE SCALE GENOMIC DNA]</scope>
    <source>
        <strain evidence="10 11">SPY-1</strain>
    </source>
</reference>
<feature type="domain" description="PAC" evidence="9">
    <location>
        <begin position="87"/>
        <end position="139"/>
    </location>
</feature>
<dbReference type="SUPFAM" id="SSF47384">
    <property type="entry name" value="Homodimeric domain of signal transducing histidine kinase"/>
    <property type="match status" value="1"/>
</dbReference>
<dbReference type="Pfam" id="PF02518">
    <property type="entry name" value="HATPase_c"/>
    <property type="match status" value="1"/>
</dbReference>
<dbReference type="SUPFAM" id="SSF55874">
    <property type="entry name" value="ATPase domain of HSP90 chaperone/DNA topoisomerase II/histidine kinase"/>
    <property type="match status" value="1"/>
</dbReference>
<comment type="caution">
    <text evidence="10">The sequence shown here is derived from an EMBL/GenBank/DDBJ whole genome shotgun (WGS) entry which is preliminary data.</text>
</comment>
<comment type="catalytic activity">
    <reaction evidence="1">
        <text>ATP + protein L-histidine = ADP + protein N-phospho-L-histidine.</text>
        <dbReference type="EC" id="2.7.13.3"/>
    </reaction>
</comment>
<dbReference type="OrthoDB" id="9796100at2"/>
<sequence>MLDVEGSREAEVELDDLLDLFENAPCGYISASPDGRIKRANKTFASWLGTSSEKIVGRRFIDFLTMPGKIYFETHFAPLITMQGVFNEVALDLVKADGSRLPSLVNAVARREDSGDIEFIRITIFNATDRRRYEQELLEARAAAQRAAEELKELNATLEERVALAVQEKTAAESALHQAQKIEALGHLTGGVAHDFNNMLAVVIGGLNMAQRRIARGNVEDVPKLLAAAMDGATRAATLTQRLLAFSRQQPLSPEPVDANKLVANMAEILNSTLGEIIDKETVLAAGLWRTKADANQLENSVLNLAVNARDAMPEGGKLTIETANTHIDEAYASQNDMTPGQYVMIAVTDTGTGMPPDIIKKAIDPFFTTKPVGKGTGLGLSQVFGFAKQSGGHFKIYSEVGQGTTMKIYLPRDYGTEEVNERVRNDSLPHSVGSELILLVEDDASVREVHTRMLEELGYGVLAVENPLAALEQLERRADITLLFTDIVMAPMNGRKLADQARINRPNLPVVFTTGYTRNAVVHNGVLDPGVIFLQKPTTLGELARKIREAIDQQL</sequence>
<feature type="coiled-coil region" evidence="5">
    <location>
        <begin position="130"/>
        <end position="168"/>
    </location>
</feature>
<dbReference type="Gene3D" id="3.30.565.10">
    <property type="entry name" value="Histidine kinase-like ATPase, C-terminal domain"/>
    <property type="match status" value="1"/>
</dbReference>
<dbReference type="SUPFAM" id="SSF55785">
    <property type="entry name" value="PYP-like sensor domain (PAS domain)"/>
    <property type="match status" value="1"/>
</dbReference>
<dbReference type="SMART" id="SM00388">
    <property type="entry name" value="HisKA"/>
    <property type="match status" value="1"/>
</dbReference>
<organism evidence="10 11">
    <name type="scientific">Rhizobium deserti</name>
    <dbReference type="NCBI Taxonomy" id="2547961"/>
    <lineage>
        <taxon>Bacteria</taxon>
        <taxon>Pseudomonadati</taxon>
        <taxon>Pseudomonadota</taxon>
        <taxon>Alphaproteobacteria</taxon>
        <taxon>Hyphomicrobiales</taxon>
        <taxon>Rhizobiaceae</taxon>
        <taxon>Rhizobium/Agrobacterium group</taxon>
        <taxon>Rhizobium</taxon>
    </lineage>
</organism>
<dbReference type="PROSITE" id="PS50110">
    <property type="entry name" value="RESPONSE_REGULATORY"/>
    <property type="match status" value="1"/>
</dbReference>
<dbReference type="InterPro" id="IPR000014">
    <property type="entry name" value="PAS"/>
</dbReference>
<name>A0A4R5U6K5_9HYPH</name>
<dbReference type="PROSITE" id="PS50112">
    <property type="entry name" value="PAS"/>
    <property type="match status" value="1"/>
</dbReference>
<accession>A0A4R5U6K5</accession>
<keyword evidence="3 4" id="KW-0597">Phosphoprotein</keyword>
<feature type="domain" description="PAS" evidence="8">
    <location>
        <begin position="13"/>
        <end position="67"/>
    </location>
</feature>
<evidence type="ECO:0000256" key="3">
    <source>
        <dbReference type="ARBA" id="ARBA00022553"/>
    </source>
</evidence>
<dbReference type="InterPro" id="IPR003594">
    <property type="entry name" value="HATPase_dom"/>
</dbReference>
<dbReference type="AlphaFoldDB" id="A0A4R5U6K5"/>
<evidence type="ECO:0000313" key="10">
    <source>
        <dbReference type="EMBL" id="TDK29884.1"/>
    </source>
</evidence>
<dbReference type="InterPro" id="IPR003661">
    <property type="entry name" value="HisK_dim/P_dom"/>
</dbReference>
<dbReference type="NCBIfam" id="TIGR00229">
    <property type="entry name" value="sensory_box"/>
    <property type="match status" value="1"/>
</dbReference>
<gene>
    <name evidence="10" type="ORF">E2F50_22070</name>
</gene>
<keyword evidence="10" id="KW-0418">Kinase</keyword>
<evidence type="ECO:0000259" key="6">
    <source>
        <dbReference type="PROSITE" id="PS50109"/>
    </source>
</evidence>
<dbReference type="InterPro" id="IPR036097">
    <property type="entry name" value="HisK_dim/P_sf"/>
</dbReference>
<evidence type="ECO:0000256" key="2">
    <source>
        <dbReference type="ARBA" id="ARBA00012438"/>
    </source>
</evidence>
<dbReference type="PROSITE" id="PS50109">
    <property type="entry name" value="HIS_KIN"/>
    <property type="match status" value="1"/>
</dbReference>
<dbReference type="Pfam" id="PF13426">
    <property type="entry name" value="PAS_9"/>
    <property type="match status" value="1"/>
</dbReference>
<keyword evidence="5" id="KW-0175">Coiled coil</keyword>
<dbReference type="InterPro" id="IPR036890">
    <property type="entry name" value="HATPase_C_sf"/>
</dbReference>
<dbReference type="InterPro" id="IPR000700">
    <property type="entry name" value="PAS-assoc_C"/>
</dbReference>
<dbReference type="PANTHER" id="PTHR43065:SF49">
    <property type="entry name" value="HISTIDINE KINASE"/>
    <property type="match status" value="1"/>
</dbReference>